<dbReference type="InterPro" id="IPR003593">
    <property type="entry name" value="AAA+_ATPase"/>
</dbReference>
<evidence type="ECO:0000313" key="2">
    <source>
        <dbReference type="EMBL" id="OIN57155.1"/>
    </source>
</evidence>
<dbReference type="Pfam" id="PF08751">
    <property type="entry name" value="TrwC"/>
    <property type="match status" value="1"/>
</dbReference>
<dbReference type="Gene3D" id="2.30.30.940">
    <property type="match status" value="1"/>
</dbReference>
<dbReference type="InterPro" id="IPR027417">
    <property type="entry name" value="P-loop_NTPase"/>
</dbReference>
<evidence type="ECO:0000259" key="1">
    <source>
        <dbReference type="SMART" id="SM00382"/>
    </source>
</evidence>
<protein>
    <recommendedName>
        <fullName evidence="1">AAA+ ATPase domain-containing protein</fullName>
    </recommendedName>
</protein>
<dbReference type="Proteomes" id="UP000181790">
    <property type="component" value="Unassembled WGS sequence"/>
</dbReference>
<gene>
    <name evidence="2" type="ORF">BLX24_21640</name>
</gene>
<comment type="caution">
    <text evidence="2">The sequence shown here is derived from an EMBL/GenBank/DDBJ whole genome shotgun (WGS) entry which is preliminary data.</text>
</comment>
<dbReference type="SUPFAM" id="SSF55464">
    <property type="entry name" value="Origin of replication-binding domain, RBD-like"/>
    <property type="match status" value="1"/>
</dbReference>
<dbReference type="SMART" id="SM00382">
    <property type="entry name" value="AAA"/>
    <property type="match status" value="1"/>
</dbReference>
<keyword evidence="3" id="KW-1185">Reference proteome</keyword>
<dbReference type="EMBL" id="MORL01000015">
    <property type="protein sequence ID" value="OIN57155.1"/>
    <property type="molecule type" value="Genomic_DNA"/>
</dbReference>
<name>A0A1S2VFU1_9BACT</name>
<dbReference type="OrthoDB" id="1826980at2"/>
<reference evidence="2 3" key="1">
    <citation type="submission" date="2016-10" db="EMBL/GenBank/DDBJ databases">
        <title>Arsenicibacter rosenii gen. nov., sp. nov., an efficient arsenic-methylating bacterium isolated from an arsenic-contaminated paddy soil.</title>
        <authorList>
            <person name="Huang K."/>
        </authorList>
    </citation>
    <scope>NUCLEOTIDE SEQUENCE [LARGE SCALE GENOMIC DNA]</scope>
    <source>
        <strain evidence="2 3">SM-1</strain>
    </source>
</reference>
<dbReference type="SUPFAM" id="SSF52540">
    <property type="entry name" value="P-loop containing nucleoside triphosphate hydrolases"/>
    <property type="match status" value="2"/>
</dbReference>
<dbReference type="Gene3D" id="3.40.50.300">
    <property type="entry name" value="P-loop containing nucleotide triphosphate hydrolases"/>
    <property type="match status" value="2"/>
</dbReference>
<proteinExistence type="predicted"/>
<sequence>MLRVTQNSSAEAATRYFDEGLSKSDYYAAESIAGQWGGRAATALGLSGDVSRHEFQQLSHNINPATGKRLTARTDTKRTVGYDFTFNVPKSVSIVHGQTSDPDIVSALNSAVTYAMGEAEQNAQARVRKNGQNENVTTGNLLYASFVHSEARPVKGQFPDPHLHTHCFVFNATYDDHEKLFKAGQFRNLKASAPYYEALFHSKLAYELQKVGYRVERSGKTFELSGFSRETIEKFSRRTQEINEKINELGLEYAEDKAQMGAKTRAGKRSDLSREALQKEWASRLNDSEWKLIQQAKGPKPIAVHQGEKEAAEKAVSFALAHLLERKSVVEHREWMTLSLKHATGTAGKEAIEKAIASRKDLLSKQKGNETLYTNRQTLAEEQKLIQSARQGQNQFKAIDKGYVPDNPLLNQEQKDAVKYVLESRDFITLVVGRAGTGKTWTMKEIAKSIESKQVGFHAFAPSATASREVQRQEGFSNATTIAALLKDQKLQDGIRPGDVIWLDEAGLVGCETFNNVVDLAKRQKARVLLSGDARQHSSVERGDALRLLQTFGGLKAATIQSIQRQKNDLYRKAVKSLSEGDMGKGYRILDEMGAIKQSGSIEESIKALSEEYVSARLKNEEVLVVSTTHSQGKALTDSVRELLKKEGKLTVKEKLFETQTNLSFTEAEKKQPSSYIKGQSVQFHQNATGFVRGEKYNVVGKDDNGQILLEKDGQTKVLPLKEAKKFSVYEKVQSPIAKGDLIRITQNAYSLENKRLNNGCILTVSGFDTKGNILAKTSRNQVTLGKDFGHFTHGYYSTSPGSQGKSVNRVLVLQTSTSGRAASQQQFYVSTSRARFQVAVHTDDKARLLESIHESSARLSATELMSPARQRSRVSAIKERVQELGESAKEWASDRRDALRERFSTPKRENEISR</sequence>
<dbReference type="AlphaFoldDB" id="A0A1S2VFU1"/>
<dbReference type="Pfam" id="PF13604">
    <property type="entry name" value="AAA_30"/>
    <property type="match status" value="1"/>
</dbReference>
<dbReference type="InterPro" id="IPR014862">
    <property type="entry name" value="TrwC"/>
</dbReference>
<organism evidence="2 3">
    <name type="scientific">Arsenicibacter rosenii</name>
    <dbReference type="NCBI Taxonomy" id="1750698"/>
    <lineage>
        <taxon>Bacteria</taxon>
        <taxon>Pseudomonadati</taxon>
        <taxon>Bacteroidota</taxon>
        <taxon>Cytophagia</taxon>
        <taxon>Cytophagales</taxon>
        <taxon>Spirosomataceae</taxon>
        <taxon>Arsenicibacter</taxon>
    </lineage>
</organism>
<evidence type="ECO:0000313" key="3">
    <source>
        <dbReference type="Proteomes" id="UP000181790"/>
    </source>
</evidence>
<dbReference type="InterPro" id="IPR014059">
    <property type="entry name" value="TraI/TrwC_relax"/>
</dbReference>
<feature type="domain" description="AAA+ ATPase" evidence="1">
    <location>
        <begin position="425"/>
        <end position="647"/>
    </location>
</feature>
<dbReference type="RefSeq" id="WP_071505290.1">
    <property type="nucleotide sequence ID" value="NZ_MORL01000015.1"/>
</dbReference>
<dbReference type="NCBIfam" id="NF041492">
    <property type="entry name" value="MobF"/>
    <property type="match status" value="1"/>
</dbReference>
<dbReference type="NCBIfam" id="TIGR02686">
    <property type="entry name" value="relax_trwC"/>
    <property type="match status" value="1"/>
</dbReference>
<accession>A0A1S2VFU1</accession>